<name>A0ABQ0L146_MYCCL</name>
<organism evidence="7 8">
    <name type="scientific">Mycena chlorophos</name>
    <name type="common">Agaric fungus</name>
    <name type="synonym">Agaricus chlorophos</name>
    <dbReference type="NCBI Taxonomy" id="658473"/>
    <lineage>
        <taxon>Eukaryota</taxon>
        <taxon>Fungi</taxon>
        <taxon>Dikarya</taxon>
        <taxon>Basidiomycota</taxon>
        <taxon>Agaricomycotina</taxon>
        <taxon>Agaricomycetes</taxon>
        <taxon>Agaricomycetidae</taxon>
        <taxon>Agaricales</taxon>
        <taxon>Marasmiineae</taxon>
        <taxon>Mycenaceae</taxon>
        <taxon>Mycena</taxon>
    </lineage>
</organism>
<evidence type="ECO:0000256" key="2">
    <source>
        <dbReference type="ARBA" id="ARBA00022692"/>
    </source>
</evidence>
<evidence type="ECO:0000256" key="5">
    <source>
        <dbReference type="SAM" id="Phobius"/>
    </source>
</evidence>
<feature type="transmembrane region" description="Helical" evidence="5">
    <location>
        <begin position="447"/>
        <end position="467"/>
    </location>
</feature>
<dbReference type="Proteomes" id="UP000815677">
    <property type="component" value="Unassembled WGS sequence"/>
</dbReference>
<feature type="transmembrane region" description="Helical" evidence="5">
    <location>
        <begin position="28"/>
        <end position="57"/>
    </location>
</feature>
<feature type="transmembrane region" description="Helical" evidence="5">
    <location>
        <begin position="479"/>
        <end position="497"/>
    </location>
</feature>
<keyword evidence="2 5" id="KW-0812">Transmembrane</keyword>
<dbReference type="InterPro" id="IPR020846">
    <property type="entry name" value="MFS_dom"/>
</dbReference>
<feature type="transmembrane region" description="Helical" evidence="5">
    <location>
        <begin position="384"/>
        <end position="406"/>
    </location>
</feature>
<dbReference type="PANTHER" id="PTHR24064">
    <property type="entry name" value="SOLUTE CARRIER FAMILY 22 MEMBER"/>
    <property type="match status" value="1"/>
</dbReference>
<reference evidence="7" key="1">
    <citation type="submission" date="2014-09" db="EMBL/GenBank/DDBJ databases">
        <title>Genome sequence of the luminous mushroom Mycena chlorophos for searching fungal bioluminescence genes.</title>
        <authorList>
            <person name="Tanaka Y."/>
            <person name="Kasuga D."/>
            <person name="Oba Y."/>
            <person name="Hase S."/>
            <person name="Sato K."/>
            <person name="Oba Y."/>
            <person name="Sakakibara Y."/>
        </authorList>
    </citation>
    <scope>NUCLEOTIDE SEQUENCE</scope>
</reference>
<evidence type="ECO:0000256" key="1">
    <source>
        <dbReference type="ARBA" id="ARBA00004141"/>
    </source>
</evidence>
<feature type="transmembrane region" description="Helical" evidence="5">
    <location>
        <begin position="77"/>
        <end position="94"/>
    </location>
</feature>
<comment type="subcellular location">
    <subcellularLocation>
        <location evidence="1">Membrane</location>
        <topology evidence="1">Multi-pass membrane protein</topology>
    </subcellularLocation>
</comment>
<evidence type="ECO:0000313" key="7">
    <source>
        <dbReference type="EMBL" id="GAT44845.1"/>
    </source>
</evidence>
<feature type="domain" description="Major facilitator superfamily (MFS) profile" evidence="6">
    <location>
        <begin position="28"/>
        <end position="502"/>
    </location>
</feature>
<dbReference type="EMBL" id="DF840275">
    <property type="protein sequence ID" value="GAT44845.1"/>
    <property type="molecule type" value="Genomic_DNA"/>
</dbReference>
<feature type="transmembrane region" description="Helical" evidence="5">
    <location>
        <begin position="207"/>
        <end position="225"/>
    </location>
</feature>
<feature type="transmembrane region" description="Helical" evidence="5">
    <location>
        <begin position="101"/>
        <end position="122"/>
    </location>
</feature>
<dbReference type="SUPFAM" id="SSF103473">
    <property type="entry name" value="MFS general substrate transporter"/>
    <property type="match status" value="1"/>
</dbReference>
<dbReference type="InterPro" id="IPR005828">
    <property type="entry name" value="MFS_sugar_transport-like"/>
</dbReference>
<dbReference type="InterPro" id="IPR005829">
    <property type="entry name" value="Sugar_transporter_CS"/>
</dbReference>
<feature type="transmembrane region" description="Helical" evidence="5">
    <location>
        <begin position="349"/>
        <end position="372"/>
    </location>
</feature>
<keyword evidence="4 5" id="KW-0472">Membrane</keyword>
<gene>
    <name evidence="7" type="ORF">MCHLO_02450</name>
</gene>
<evidence type="ECO:0000259" key="6">
    <source>
        <dbReference type="PROSITE" id="PS50850"/>
    </source>
</evidence>
<dbReference type="PROSITE" id="PS00216">
    <property type="entry name" value="SUGAR_TRANSPORT_1"/>
    <property type="match status" value="1"/>
</dbReference>
<keyword evidence="8" id="KW-1185">Reference proteome</keyword>
<sequence>MDAYDESRLAEVEENQSRWRLSWGELKLLFIASTGFFIDAYDLFNINLVVVILNFVINKKLSGTIADASLQGGVLKAAANIGCVIGQIGFGLAGDVFGRKAVYGIEMIVTTIATILIISGPLSLGTNLFTYITVLRVIMGIGIGGDYPMSASVVADRANLNRRGTMVAFIFAMQGWGSFIGGLVFIILMAIFKKGVHDHDHTGQLNAVWRIYTGLIIVPAIITIIQRRMLPESTRMKSVQAIRGDPSLIKKGHIDGVKLESNEKVDGSASSVEEVKEVEAGGLSATRAARSQAWGDAREYYSEWRHLKILIGTTASWFLLDIIFYGISLNQSIFISALGLASSKDPWEYLWQQGVANIIIAIGGFLPGYYFTMFFIEIIGRKPIQIMGLSFNALLFAVMAGKYTVLKANHSGLIACFIFLQFFFNFGANATTFIVPAEVFPTRVRGFSHGLSAACGKCGAIIASLAVSIMSTNVGAQNVLWLFFGIAIIAIPFTFLIPETKGRDADLIDLQERRAAAGLH</sequence>
<dbReference type="Gene3D" id="1.20.1250.20">
    <property type="entry name" value="MFS general substrate transporter like domains"/>
    <property type="match status" value="2"/>
</dbReference>
<evidence type="ECO:0000256" key="4">
    <source>
        <dbReference type="ARBA" id="ARBA00023136"/>
    </source>
</evidence>
<proteinExistence type="predicted"/>
<protein>
    <submittedName>
        <fullName evidence="7">Metabolite transporter</fullName>
    </submittedName>
</protein>
<dbReference type="PROSITE" id="PS50850">
    <property type="entry name" value="MFS"/>
    <property type="match status" value="1"/>
</dbReference>
<accession>A0ABQ0L146</accession>
<dbReference type="Pfam" id="PF00083">
    <property type="entry name" value="Sugar_tr"/>
    <property type="match status" value="1"/>
</dbReference>
<dbReference type="CDD" id="cd17364">
    <property type="entry name" value="MFS_PhT"/>
    <property type="match status" value="1"/>
</dbReference>
<feature type="transmembrane region" description="Helical" evidence="5">
    <location>
        <begin position="166"/>
        <end position="192"/>
    </location>
</feature>
<keyword evidence="3 5" id="KW-1133">Transmembrane helix</keyword>
<feature type="transmembrane region" description="Helical" evidence="5">
    <location>
        <begin position="412"/>
        <end position="435"/>
    </location>
</feature>
<dbReference type="InterPro" id="IPR036259">
    <property type="entry name" value="MFS_trans_sf"/>
</dbReference>
<evidence type="ECO:0000313" key="8">
    <source>
        <dbReference type="Proteomes" id="UP000815677"/>
    </source>
</evidence>
<evidence type="ECO:0000256" key="3">
    <source>
        <dbReference type="ARBA" id="ARBA00022989"/>
    </source>
</evidence>